<dbReference type="GO" id="GO:0050660">
    <property type="term" value="F:flavin adenine dinucleotide binding"/>
    <property type="evidence" value="ECO:0007669"/>
    <property type="project" value="TreeGrafter"/>
</dbReference>
<dbReference type="SUPFAM" id="SSF51905">
    <property type="entry name" value="FAD/NAD(P)-binding domain"/>
    <property type="match status" value="1"/>
</dbReference>
<dbReference type="InterPro" id="IPR002937">
    <property type="entry name" value="Amino_oxidase"/>
</dbReference>
<dbReference type="EMBL" id="KL648731">
    <property type="protein sequence ID" value="KEY64695.1"/>
    <property type="molecule type" value="Genomic_DNA"/>
</dbReference>
<dbReference type="PANTHER" id="PTHR10742">
    <property type="entry name" value="FLAVIN MONOAMINE OXIDASE"/>
    <property type="match status" value="1"/>
</dbReference>
<dbReference type="GO" id="GO:0016491">
    <property type="term" value="F:oxidoreductase activity"/>
    <property type="evidence" value="ECO:0007669"/>
    <property type="project" value="InterPro"/>
</dbReference>
<evidence type="ECO:0000259" key="1">
    <source>
        <dbReference type="Pfam" id="PF01593"/>
    </source>
</evidence>
<dbReference type="HOGENOM" id="CLU_004498_7_1_1"/>
<dbReference type="AlphaFoldDB" id="A0A084AHB6"/>
<dbReference type="InterPro" id="IPR036188">
    <property type="entry name" value="FAD/NAD-bd_sf"/>
</dbReference>
<protein>
    <recommendedName>
        <fullName evidence="1">Amine oxidase domain-containing protein</fullName>
    </recommendedName>
</protein>
<dbReference type="OrthoDB" id="5046242at2759"/>
<gene>
    <name evidence="2" type="ORF">S7711_02894</name>
</gene>
<evidence type="ECO:0000313" key="2">
    <source>
        <dbReference type="EMBL" id="KEY64695.1"/>
    </source>
</evidence>
<dbReference type="GO" id="GO:0003682">
    <property type="term" value="F:chromatin binding"/>
    <property type="evidence" value="ECO:0007669"/>
    <property type="project" value="TreeGrafter"/>
</dbReference>
<dbReference type="PANTHER" id="PTHR10742:SF414">
    <property type="entry name" value="CONTAINING AMINE OXIDASE, PUTATIVE (AFU_ORTHOLOGUE AFUA_3G12150)-RELATED"/>
    <property type="match status" value="1"/>
</dbReference>
<dbReference type="Gene3D" id="3.50.50.60">
    <property type="entry name" value="FAD/NAD(P)-binding domain"/>
    <property type="match status" value="1"/>
</dbReference>
<proteinExistence type="predicted"/>
<dbReference type="Gene3D" id="3.90.660.10">
    <property type="match status" value="1"/>
</dbReference>
<dbReference type="Proteomes" id="UP000028045">
    <property type="component" value="Unassembled WGS sequence"/>
</dbReference>
<keyword evidence="3" id="KW-1185">Reference proteome</keyword>
<dbReference type="GO" id="GO:0006338">
    <property type="term" value="P:chromatin remodeling"/>
    <property type="evidence" value="ECO:0007669"/>
    <property type="project" value="TreeGrafter"/>
</dbReference>
<dbReference type="SUPFAM" id="SSF54373">
    <property type="entry name" value="FAD-linked reductases, C-terminal domain"/>
    <property type="match status" value="1"/>
</dbReference>
<accession>A0A084AHB6</accession>
<dbReference type="Pfam" id="PF01593">
    <property type="entry name" value="Amino_oxidase"/>
    <property type="match status" value="1"/>
</dbReference>
<feature type="domain" description="Amine oxidase" evidence="1">
    <location>
        <begin position="20"/>
        <end position="478"/>
    </location>
</feature>
<name>A0A084AHB6_STACB</name>
<evidence type="ECO:0000313" key="3">
    <source>
        <dbReference type="Proteomes" id="UP000028045"/>
    </source>
</evidence>
<dbReference type="InterPro" id="IPR050281">
    <property type="entry name" value="Flavin_monoamine_oxidase"/>
</dbReference>
<organism evidence="2 3">
    <name type="scientific">Stachybotrys chartarum (strain CBS 109288 / IBT 7711)</name>
    <name type="common">Toxic black mold</name>
    <name type="synonym">Stilbospora chartarum</name>
    <dbReference type="NCBI Taxonomy" id="1280523"/>
    <lineage>
        <taxon>Eukaryota</taxon>
        <taxon>Fungi</taxon>
        <taxon>Dikarya</taxon>
        <taxon>Ascomycota</taxon>
        <taxon>Pezizomycotina</taxon>
        <taxon>Sordariomycetes</taxon>
        <taxon>Hypocreomycetidae</taxon>
        <taxon>Hypocreales</taxon>
        <taxon>Stachybotryaceae</taxon>
        <taxon>Stachybotrys</taxon>
    </lineage>
</organism>
<sequence length="496" mass="55316">MAESQSAFKPSHVGIIGAGVSGLRCASVLLEQGFGVTILEARDRIGGRICQSDKLGYTVDIGPNWIHANDSEDPNPVFKVAQQTKTPLHSWNDKQLIYDSSGNVLPGDLADRLSTILWEIIEEAFQFSAQSAARNDDSIPNHASLYDFIKQEAEKKLGNEEEKSLLLKMSEMFGAYVGEPVWKQSLKFSWMEECCGGDEVFVQSSYSEILKEIARPALTGAKILLNTYVEAIVTPETREANTQTSLRLQNGQTLDFDEIVVTTPLGWLKRNQAAFSPPLPLHLTSAVDSISLSQLEKVFITFPSAFWNPTQTSDTFPSYTNWLRPSYATDTNPEGWPQEIWDLSSFEAPNKHPTILFYTYGDCSRYIVESIHNLSADAEFRFLDHFFQPYYSRLPGYDKTSQACKPKAILATKWLKDDLNGNASYCNFQVGVEEADKNVLAFREGCPERRLWFCGEHAAPFEECGTVAGAYLSGEAAGKKILETYDKPKVQGAANE</sequence>
<reference evidence="2 3" key="1">
    <citation type="journal article" date="2014" name="BMC Genomics">
        <title>Comparative genome sequencing reveals chemotype-specific gene clusters in the toxigenic black mold Stachybotrys.</title>
        <authorList>
            <person name="Semeiks J."/>
            <person name="Borek D."/>
            <person name="Otwinowski Z."/>
            <person name="Grishin N.V."/>
        </authorList>
    </citation>
    <scope>NUCLEOTIDE SEQUENCE [LARGE SCALE GENOMIC DNA]</scope>
    <source>
        <strain evidence="3">CBS 109288 / IBT 7711</strain>
    </source>
</reference>